<dbReference type="STRING" id="112234.SAMN05421768_106311"/>
<proteinExistence type="predicted"/>
<dbReference type="AlphaFoldDB" id="A0A1N7IRY5"/>
<reference evidence="1 4" key="2">
    <citation type="submission" date="2018-11" db="EMBL/GenBank/DDBJ databases">
        <title>Proposal to divide the Flavobacteriaceae and reorganize its genera based on Amino Acid Identity values calculated from whole genome sequences.</title>
        <authorList>
            <person name="Nicholson A.C."/>
            <person name="Gulvik C.A."/>
            <person name="Whitney A.M."/>
            <person name="Humrighouse B.W."/>
            <person name="Bell M."/>
            <person name="Holmes B."/>
            <person name="Steigerwalt A.G."/>
            <person name="Villarma A."/>
            <person name="Sheth M."/>
            <person name="Batra D."/>
            <person name="Pryor J."/>
            <person name="Bernardet J.-F."/>
            <person name="Hugo C."/>
            <person name="Kampfer P."/>
            <person name="Newman J."/>
            <person name="McQuiston J.R."/>
        </authorList>
    </citation>
    <scope>NUCLEOTIDE SEQUENCE [LARGE SCALE GENOMIC DNA]</scope>
    <source>
        <strain evidence="1 4">DSM 16927</strain>
    </source>
</reference>
<evidence type="ECO:0000313" key="2">
    <source>
        <dbReference type="EMBL" id="SIS39790.1"/>
    </source>
</evidence>
<dbReference type="OrthoDB" id="8776978at2"/>
<sequence>MNHIAFTKPTESKSTVPRIGGKSFIPDHLWPKDENENAMLFIASIPAETVTRVMNIEVAENTFFSIFSTYSREDYFLDKVIYNCNDAEELDIIKQNTQIIYHQKEEAINLSEHEIPAFEFSFSENADEGNFLGGSPEFLQEELVFEDHRFLMQFYAGNFPEEYRDILYLSDAVGYVFIKNELKINKIAGLYFGQCT</sequence>
<gene>
    <name evidence="1" type="ORF">EG359_01085</name>
    <name evidence="2" type="ORF">SAMN05421768_106311</name>
</gene>
<dbReference type="Proteomes" id="UP000279541">
    <property type="component" value="Chromosome"/>
</dbReference>
<dbReference type="Proteomes" id="UP000186106">
    <property type="component" value="Unassembled WGS sequence"/>
</dbReference>
<protein>
    <submittedName>
        <fullName evidence="1">DUF1963 domain-containing protein</fullName>
    </submittedName>
</protein>
<name>A0A1N7IRY5_9FLAO</name>
<evidence type="ECO:0000313" key="4">
    <source>
        <dbReference type="Proteomes" id="UP000279541"/>
    </source>
</evidence>
<dbReference type="KEGG" id="cjt:EG359_01085"/>
<keyword evidence="4" id="KW-1185">Reference proteome</keyword>
<dbReference type="EMBL" id="CP033926">
    <property type="protein sequence ID" value="AZA98281.1"/>
    <property type="molecule type" value="Genomic_DNA"/>
</dbReference>
<dbReference type="EMBL" id="FTNZ01000006">
    <property type="protein sequence ID" value="SIS39790.1"/>
    <property type="molecule type" value="Genomic_DNA"/>
</dbReference>
<evidence type="ECO:0000313" key="3">
    <source>
        <dbReference type="Proteomes" id="UP000186106"/>
    </source>
</evidence>
<evidence type="ECO:0000313" key="1">
    <source>
        <dbReference type="EMBL" id="AZA98281.1"/>
    </source>
</evidence>
<reference evidence="2 3" key="1">
    <citation type="submission" date="2017-01" db="EMBL/GenBank/DDBJ databases">
        <authorList>
            <person name="Mah S.A."/>
            <person name="Swanson W.J."/>
            <person name="Moy G.W."/>
            <person name="Vacquier V.D."/>
        </authorList>
    </citation>
    <scope>NUCLEOTIDE SEQUENCE [LARGE SCALE GENOMIC DNA]</scope>
    <source>
        <strain evidence="2 3">DSM 16927</strain>
    </source>
</reference>
<dbReference type="RefSeq" id="WP_076355851.1">
    <property type="nucleotide sequence ID" value="NZ_CP033926.1"/>
</dbReference>
<accession>A0A1N7IRY5</accession>
<organism evidence="2 3">
    <name type="scientific">Chryseobacterium joostei</name>
    <dbReference type="NCBI Taxonomy" id="112234"/>
    <lineage>
        <taxon>Bacteria</taxon>
        <taxon>Pseudomonadati</taxon>
        <taxon>Bacteroidota</taxon>
        <taxon>Flavobacteriia</taxon>
        <taxon>Flavobacteriales</taxon>
        <taxon>Weeksellaceae</taxon>
        <taxon>Chryseobacterium group</taxon>
        <taxon>Chryseobacterium</taxon>
    </lineage>
</organism>